<dbReference type="Gene3D" id="3.30.160.60">
    <property type="entry name" value="Classic Zinc Finger"/>
    <property type="match status" value="1"/>
</dbReference>
<evidence type="ECO:0000256" key="3">
    <source>
        <dbReference type="PROSITE-ProRule" id="PRU00024"/>
    </source>
</evidence>
<organism evidence="6 7">
    <name type="scientific">Hucho hucho</name>
    <name type="common">huchen</name>
    <dbReference type="NCBI Taxonomy" id="62062"/>
    <lineage>
        <taxon>Eukaryota</taxon>
        <taxon>Metazoa</taxon>
        <taxon>Chordata</taxon>
        <taxon>Craniata</taxon>
        <taxon>Vertebrata</taxon>
        <taxon>Euteleostomi</taxon>
        <taxon>Actinopterygii</taxon>
        <taxon>Neopterygii</taxon>
        <taxon>Teleostei</taxon>
        <taxon>Protacanthopterygii</taxon>
        <taxon>Salmoniformes</taxon>
        <taxon>Salmonidae</taxon>
        <taxon>Salmoninae</taxon>
        <taxon>Hucho</taxon>
    </lineage>
</organism>
<dbReference type="PANTHER" id="PTHR24103">
    <property type="entry name" value="E3 UBIQUITIN-PROTEIN LIGASE TRIM"/>
    <property type="match status" value="1"/>
</dbReference>
<dbReference type="Proteomes" id="UP000314982">
    <property type="component" value="Unassembled WGS sequence"/>
</dbReference>
<evidence type="ECO:0000256" key="1">
    <source>
        <dbReference type="ARBA" id="ARBA00022771"/>
    </source>
</evidence>
<feature type="compositionally biased region" description="Polar residues" evidence="4">
    <location>
        <begin position="11"/>
        <end position="21"/>
    </location>
</feature>
<dbReference type="Ensembl" id="ENSHHUT00000003500.1">
    <property type="protein sequence ID" value="ENSHHUP00000003377.1"/>
    <property type="gene ID" value="ENSHHUG00000002147.1"/>
</dbReference>
<name>A0A4W5JIU0_9TELE</name>
<dbReference type="SMART" id="SM00336">
    <property type="entry name" value="BBOX"/>
    <property type="match status" value="1"/>
</dbReference>
<feature type="region of interest" description="Disordered" evidence="4">
    <location>
        <begin position="182"/>
        <end position="202"/>
    </location>
</feature>
<protein>
    <recommendedName>
        <fullName evidence="5">B box-type domain-containing protein</fullName>
    </recommendedName>
</protein>
<evidence type="ECO:0000313" key="6">
    <source>
        <dbReference type="Ensembl" id="ENSHHUP00000003377.1"/>
    </source>
</evidence>
<dbReference type="InterPro" id="IPR000315">
    <property type="entry name" value="Znf_B-box"/>
</dbReference>
<feature type="region of interest" description="Disordered" evidence="4">
    <location>
        <begin position="1"/>
        <end position="21"/>
    </location>
</feature>
<dbReference type="GO" id="GO:0008270">
    <property type="term" value="F:zinc ion binding"/>
    <property type="evidence" value="ECO:0007669"/>
    <property type="project" value="UniProtKB-KW"/>
</dbReference>
<dbReference type="AlphaFoldDB" id="A0A4W5JIU0"/>
<keyword evidence="7" id="KW-1185">Reference proteome</keyword>
<dbReference type="PROSITE" id="PS50119">
    <property type="entry name" value="ZF_BBOX"/>
    <property type="match status" value="1"/>
</dbReference>
<keyword evidence="1 3" id="KW-0479">Metal-binding</keyword>
<keyword evidence="1 3" id="KW-0863">Zinc-finger</keyword>
<proteinExistence type="predicted"/>
<reference evidence="6" key="2">
    <citation type="submission" date="2025-08" db="UniProtKB">
        <authorList>
            <consortium name="Ensembl"/>
        </authorList>
    </citation>
    <scope>IDENTIFICATION</scope>
</reference>
<evidence type="ECO:0000256" key="4">
    <source>
        <dbReference type="SAM" id="MobiDB-lite"/>
    </source>
</evidence>
<evidence type="ECO:0000259" key="5">
    <source>
        <dbReference type="PROSITE" id="PS50119"/>
    </source>
</evidence>
<dbReference type="STRING" id="62062.ENSHHUP00000003377"/>
<sequence>MQFAGEEKPISPTSDPKSPTGSELLCNLHSEKLRLFCLEDKQPVCVVCRDLKKHTKQDFRSIDEAAQDHTEELQTALKPLQETLDDLNIIEQTCDQTAEHIKERISQTQTTERQIREAFENHHQLLQDKEYAGITVLRVEKELQSQLMKQKIEKISREISSLSDTLGAIEDEPKSEDISFLQNPAHTAGSTPGLRSADRCGQTPGQHAVQSLGEYAGVCGIQFCDSGPQHCPSRSHVV</sequence>
<dbReference type="GeneTree" id="ENSGT00970000193390"/>
<keyword evidence="2" id="KW-0862">Zinc</keyword>
<feature type="domain" description="B box-type" evidence="5">
    <location>
        <begin position="21"/>
        <end position="62"/>
    </location>
</feature>
<accession>A0A4W5JIU0</accession>
<reference evidence="7" key="1">
    <citation type="submission" date="2018-06" db="EMBL/GenBank/DDBJ databases">
        <title>Genome assembly of Danube salmon.</title>
        <authorList>
            <person name="Macqueen D.J."/>
            <person name="Gundappa M.K."/>
        </authorList>
    </citation>
    <scope>NUCLEOTIDE SEQUENCE [LARGE SCALE GENOMIC DNA]</scope>
</reference>
<dbReference type="SUPFAM" id="SSF57845">
    <property type="entry name" value="B-box zinc-binding domain"/>
    <property type="match status" value="1"/>
</dbReference>
<reference evidence="6" key="3">
    <citation type="submission" date="2025-09" db="UniProtKB">
        <authorList>
            <consortium name="Ensembl"/>
        </authorList>
    </citation>
    <scope>IDENTIFICATION</scope>
</reference>
<evidence type="ECO:0000313" key="7">
    <source>
        <dbReference type="Proteomes" id="UP000314982"/>
    </source>
</evidence>
<dbReference type="InterPro" id="IPR050143">
    <property type="entry name" value="TRIM/RBCC"/>
</dbReference>
<dbReference type="Pfam" id="PF00643">
    <property type="entry name" value="zf-B_box"/>
    <property type="match status" value="1"/>
</dbReference>
<evidence type="ECO:0000256" key="2">
    <source>
        <dbReference type="ARBA" id="ARBA00022833"/>
    </source>
</evidence>